<dbReference type="SUPFAM" id="SSF57802">
    <property type="entry name" value="Rubredoxin-like"/>
    <property type="match status" value="1"/>
</dbReference>
<dbReference type="InterPro" id="IPR036866">
    <property type="entry name" value="RibonucZ/Hydroxyglut_hydro"/>
</dbReference>
<gene>
    <name evidence="2" type="ORF">HNQ61_003821</name>
</gene>
<dbReference type="EMBL" id="JACHIA010000013">
    <property type="protein sequence ID" value="MBB6072159.1"/>
    <property type="molecule type" value="Genomic_DNA"/>
</dbReference>
<keyword evidence="3" id="KW-1185">Reference proteome</keyword>
<accession>A0A841H2S8</accession>
<dbReference type="SUPFAM" id="SSF56281">
    <property type="entry name" value="Metallo-hydrolase/oxidoreductase"/>
    <property type="match status" value="1"/>
</dbReference>
<organism evidence="2 3">
    <name type="scientific">Longimicrobium terrae</name>
    <dbReference type="NCBI Taxonomy" id="1639882"/>
    <lineage>
        <taxon>Bacteria</taxon>
        <taxon>Pseudomonadati</taxon>
        <taxon>Gemmatimonadota</taxon>
        <taxon>Longimicrobiia</taxon>
        <taxon>Longimicrobiales</taxon>
        <taxon>Longimicrobiaceae</taxon>
        <taxon>Longimicrobium</taxon>
    </lineage>
</organism>
<dbReference type="InterPro" id="IPR001279">
    <property type="entry name" value="Metallo-B-lactamas"/>
</dbReference>
<protein>
    <recommendedName>
        <fullName evidence="1">Metallo-beta-lactamase domain-containing protein</fullName>
    </recommendedName>
</protein>
<evidence type="ECO:0000259" key="1">
    <source>
        <dbReference type="SMART" id="SM00849"/>
    </source>
</evidence>
<dbReference type="Gene3D" id="3.60.15.10">
    <property type="entry name" value="Ribonuclease Z/Hydroxyacylglutathione hydrolase-like"/>
    <property type="match status" value="1"/>
</dbReference>
<sequence>MTDEMRAWICVTCGTQFTPLPSPPDACPICADERQYVGHGGQRWTTLEDLRRTHRNAWQRLEPGLMGIGTEPRFAIGQRALLVRTPAGNILWDCIALLDDATIDIIRALGGLRAIAISHPHYYTTMVEWARAFDAPVLLHAADREWVMRPDERIEFWDGETRDLGGGATLIRCGGHFAGGTVLHWADGADGRGALLTGDIIQVVPDRRWVSFLRSYPNLIPLDAASVRRVAAVVEPYAFDRIYGAWWDMHVMEDARNAVARSAARYVAALEGGADAAP</sequence>
<dbReference type="SMART" id="SM00849">
    <property type="entry name" value="Lactamase_B"/>
    <property type="match status" value="1"/>
</dbReference>
<dbReference type="PANTHER" id="PTHR36839">
    <property type="entry name" value="METALLO-BETA-LACTAMASE FAMILY PROTEIN (AFU_ORTHOLOGUE AFUA_5G12770)"/>
    <property type="match status" value="1"/>
</dbReference>
<name>A0A841H2S8_9BACT</name>
<dbReference type="AlphaFoldDB" id="A0A841H2S8"/>
<dbReference type="PANTHER" id="PTHR36839:SF1">
    <property type="entry name" value="METALLO-BETA-LACTAMASE FAMILY PROTEIN (AFU_ORTHOLOGUE AFUA_5G12770)"/>
    <property type="match status" value="1"/>
</dbReference>
<reference evidence="2 3" key="1">
    <citation type="submission" date="2020-08" db="EMBL/GenBank/DDBJ databases">
        <title>Genomic Encyclopedia of Type Strains, Phase IV (KMG-IV): sequencing the most valuable type-strain genomes for metagenomic binning, comparative biology and taxonomic classification.</title>
        <authorList>
            <person name="Goeker M."/>
        </authorList>
    </citation>
    <scope>NUCLEOTIDE SEQUENCE [LARGE SCALE GENOMIC DNA]</scope>
    <source>
        <strain evidence="2 3">DSM 29007</strain>
    </source>
</reference>
<evidence type="ECO:0000313" key="3">
    <source>
        <dbReference type="Proteomes" id="UP000582837"/>
    </source>
</evidence>
<dbReference type="Proteomes" id="UP000582837">
    <property type="component" value="Unassembled WGS sequence"/>
</dbReference>
<proteinExistence type="predicted"/>
<comment type="caution">
    <text evidence="2">The sequence shown here is derived from an EMBL/GenBank/DDBJ whole genome shotgun (WGS) entry which is preliminary data.</text>
</comment>
<feature type="domain" description="Metallo-beta-lactamase" evidence="1">
    <location>
        <begin position="77"/>
        <end position="246"/>
    </location>
</feature>
<evidence type="ECO:0000313" key="2">
    <source>
        <dbReference type="EMBL" id="MBB6072159.1"/>
    </source>
</evidence>